<keyword evidence="8 13" id="KW-0067">ATP-binding</keyword>
<dbReference type="InterPro" id="IPR010918">
    <property type="entry name" value="PurM-like_C_dom"/>
</dbReference>
<keyword evidence="7 13" id="KW-0658">Purine biosynthesis</keyword>
<dbReference type="InterPro" id="IPR036676">
    <property type="entry name" value="PurM-like_C_sf"/>
</dbReference>
<dbReference type="InterPro" id="IPR036921">
    <property type="entry name" value="PurM-like_N_sf"/>
</dbReference>
<dbReference type="FunFam" id="3.90.650.10:FF:000007">
    <property type="entry name" value="Trifunctional purine biosynthetic protein adenosine-3"/>
    <property type="match status" value="1"/>
</dbReference>
<dbReference type="GO" id="GO:0004641">
    <property type="term" value="F:phosphoribosylformylglycinamidine cyclo-ligase activity"/>
    <property type="evidence" value="ECO:0007669"/>
    <property type="project" value="UniProtKB-UniRule"/>
</dbReference>
<dbReference type="EC" id="6.3.3.1" evidence="3 13"/>
<evidence type="ECO:0000313" key="16">
    <source>
        <dbReference type="EMBL" id="OKL42975.1"/>
    </source>
</evidence>
<dbReference type="FunFam" id="3.30.1330.10:FF:000001">
    <property type="entry name" value="Phosphoribosylformylglycinamidine cyclo-ligase"/>
    <property type="match status" value="1"/>
</dbReference>
<dbReference type="Pfam" id="PF02769">
    <property type="entry name" value="AIRS_C"/>
    <property type="match status" value="1"/>
</dbReference>
<dbReference type="InterPro" id="IPR016188">
    <property type="entry name" value="PurM-like_N"/>
</dbReference>
<keyword evidence="17" id="KW-1185">Reference proteome</keyword>
<dbReference type="CDD" id="cd02196">
    <property type="entry name" value="PurM"/>
    <property type="match status" value="1"/>
</dbReference>
<dbReference type="GO" id="GO:0006189">
    <property type="term" value="P:'de novo' IMP biosynthetic process"/>
    <property type="evidence" value="ECO:0007669"/>
    <property type="project" value="UniProtKB-UniRule"/>
</dbReference>
<evidence type="ECO:0000256" key="12">
    <source>
        <dbReference type="ARBA" id="ARBA00049057"/>
    </source>
</evidence>
<feature type="domain" description="PurM-like C-terminal" evidence="15">
    <location>
        <begin position="180"/>
        <end position="347"/>
    </location>
</feature>
<evidence type="ECO:0000256" key="9">
    <source>
        <dbReference type="ARBA" id="ARBA00031908"/>
    </source>
</evidence>
<keyword evidence="13" id="KW-0963">Cytoplasm</keyword>
<dbReference type="Gene3D" id="3.90.650.10">
    <property type="entry name" value="PurM-like C-terminal domain"/>
    <property type="match status" value="1"/>
</dbReference>
<evidence type="ECO:0000256" key="5">
    <source>
        <dbReference type="ARBA" id="ARBA00022598"/>
    </source>
</evidence>
<comment type="similarity">
    <text evidence="2 13">Belongs to the AIR synthase family.</text>
</comment>
<dbReference type="GO" id="GO:0046084">
    <property type="term" value="P:adenine biosynthetic process"/>
    <property type="evidence" value="ECO:0007669"/>
    <property type="project" value="TreeGrafter"/>
</dbReference>
<gene>
    <name evidence="13" type="primary">purM</name>
    <name evidence="16" type="ORF">A3843_14595</name>
</gene>
<dbReference type="GO" id="GO:0004637">
    <property type="term" value="F:phosphoribosylamine-glycine ligase activity"/>
    <property type="evidence" value="ECO:0007669"/>
    <property type="project" value="TreeGrafter"/>
</dbReference>
<comment type="catalytic activity">
    <reaction evidence="12 13">
        <text>2-formamido-N(1)-(5-O-phospho-beta-D-ribosyl)acetamidine + ATP = 5-amino-1-(5-phospho-beta-D-ribosyl)imidazole + ADP + phosphate + H(+)</text>
        <dbReference type="Rhea" id="RHEA:23032"/>
        <dbReference type="ChEBI" id="CHEBI:15378"/>
        <dbReference type="ChEBI" id="CHEBI:30616"/>
        <dbReference type="ChEBI" id="CHEBI:43474"/>
        <dbReference type="ChEBI" id="CHEBI:137981"/>
        <dbReference type="ChEBI" id="CHEBI:147287"/>
        <dbReference type="ChEBI" id="CHEBI:456216"/>
        <dbReference type="EC" id="6.3.3.1"/>
    </reaction>
</comment>
<evidence type="ECO:0000256" key="4">
    <source>
        <dbReference type="ARBA" id="ARBA00020367"/>
    </source>
</evidence>
<dbReference type="SUPFAM" id="SSF56042">
    <property type="entry name" value="PurM C-terminal domain-like"/>
    <property type="match status" value="1"/>
</dbReference>
<dbReference type="PANTHER" id="PTHR10520:SF12">
    <property type="entry name" value="TRIFUNCTIONAL PURINE BIOSYNTHETIC PROTEIN ADENOSINE-3"/>
    <property type="match status" value="1"/>
</dbReference>
<dbReference type="Proteomes" id="UP000185783">
    <property type="component" value="Unassembled WGS sequence"/>
</dbReference>
<feature type="domain" description="PurM-like N-terminal" evidence="14">
    <location>
        <begin position="62"/>
        <end position="166"/>
    </location>
</feature>
<protein>
    <recommendedName>
        <fullName evidence="4 13">Phosphoribosylformylglycinamidine cyclo-ligase</fullName>
        <ecNumber evidence="3 13">6.3.3.1</ecNumber>
    </recommendedName>
    <alternativeName>
        <fullName evidence="10 13">AIR synthase</fullName>
    </alternativeName>
    <alternativeName>
        <fullName evidence="11 13">AIRS</fullName>
    </alternativeName>
    <alternativeName>
        <fullName evidence="9 13">Phosphoribosyl-aminoimidazole synthetase</fullName>
    </alternativeName>
</protein>
<evidence type="ECO:0000256" key="8">
    <source>
        <dbReference type="ARBA" id="ARBA00022840"/>
    </source>
</evidence>
<dbReference type="InterPro" id="IPR004733">
    <property type="entry name" value="PurM_cligase"/>
</dbReference>
<comment type="pathway">
    <text evidence="1 13">Purine metabolism; IMP biosynthesis via de novo pathway; 5-amino-1-(5-phospho-D-ribosyl)imidazole from N(2)-formyl-N(1)-(5-phospho-D-ribosyl)glycinamide: step 2/2.</text>
</comment>
<dbReference type="RefSeq" id="WP_028482764.1">
    <property type="nucleotide sequence ID" value="NZ_LVVZ01000022.1"/>
</dbReference>
<evidence type="ECO:0000256" key="13">
    <source>
        <dbReference type="HAMAP-Rule" id="MF_00741"/>
    </source>
</evidence>
<organism evidence="16 17">
    <name type="scientific">Pseudovibrio exalbescens</name>
    <dbReference type="NCBI Taxonomy" id="197461"/>
    <lineage>
        <taxon>Bacteria</taxon>
        <taxon>Pseudomonadati</taxon>
        <taxon>Pseudomonadota</taxon>
        <taxon>Alphaproteobacteria</taxon>
        <taxon>Hyphomicrobiales</taxon>
        <taxon>Stappiaceae</taxon>
        <taxon>Pseudovibrio</taxon>
    </lineage>
</organism>
<dbReference type="Gene3D" id="3.30.1330.10">
    <property type="entry name" value="PurM-like, N-terminal domain"/>
    <property type="match status" value="1"/>
</dbReference>
<keyword evidence="5 13" id="KW-0436">Ligase</keyword>
<evidence type="ECO:0000313" key="17">
    <source>
        <dbReference type="Proteomes" id="UP000185783"/>
    </source>
</evidence>
<comment type="subcellular location">
    <subcellularLocation>
        <location evidence="13">Cytoplasm</location>
    </subcellularLocation>
</comment>
<dbReference type="STRING" id="197461.A3843_14595"/>
<dbReference type="HAMAP" id="MF_00741">
    <property type="entry name" value="AIRS"/>
    <property type="match status" value="1"/>
</dbReference>
<evidence type="ECO:0000256" key="1">
    <source>
        <dbReference type="ARBA" id="ARBA00004686"/>
    </source>
</evidence>
<evidence type="ECO:0000256" key="3">
    <source>
        <dbReference type="ARBA" id="ARBA00013047"/>
    </source>
</evidence>
<evidence type="ECO:0000256" key="7">
    <source>
        <dbReference type="ARBA" id="ARBA00022755"/>
    </source>
</evidence>
<dbReference type="EMBL" id="LVVZ01000022">
    <property type="protein sequence ID" value="OKL42975.1"/>
    <property type="molecule type" value="Genomic_DNA"/>
</dbReference>
<dbReference type="SUPFAM" id="SSF55326">
    <property type="entry name" value="PurM N-terminal domain-like"/>
    <property type="match status" value="1"/>
</dbReference>
<evidence type="ECO:0000256" key="6">
    <source>
        <dbReference type="ARBA" id="ARBA00022741"/>
    </source>
</evidence>
<dbReference type="Pfam" id="PF00586">
    <property type="entry name" value="AIRS"/>
    <property type="match status" value="1"/>
</dbReference>
<name>A0A1U7JE46_9HYPH</name>
<dbReference type="UniPathway" id="UPA00074">
    <property type="reaction ID" value="UER00129"/>
</dbReference>
<evidence type="ECO:0000259" key="14">
    <source>
        <dbReference type="Pfam" id="PF00586"/>
    </source>
</evidence>
<sequence>MSQNGGSPLTYAQAGVDIDAGNALVKRISPLVKATRRPGADSDIGGFGGLFDLKGAGFKDPVLVAANDGVGTKLKIAIDTDTHDTVGIDLVAMCVNDLIVQGAEPLFFLDYFACGSLDVDRATDVVAGIAEGCKQAGCALIGGETAEMPGMYAKDDYDLAGFAVGAAERGTLLPRADLAEGDVVLGLASNGVHSNGYSLVRKIVERSGLEWTDAAPFDAETTLGRALMAPTRIYVKPLLEAIRTTNGVKALAHITGGGLPENLPRVLPDTLSARIDLTAIKAPSVFKWLAETGQIEEAELLRTFNCGVGMVVVVSADEADAVSTCLTQAGERVFRLGEMVKRGAYAVEFTGTLGL</sequence>
<comment type="caution">
    <text evidence="16">The sequence shown here is derived from an EMBL/GenBank/DDBJ whole genome shotgun (WGS) entry which is preliminary data.</text>
</comment>
<evidence type="ECO:0000256" key="10">
    <source>
        <dbReference type="ARBA" id="ARBA00032931"/>
    </source>
</evidence>
<dbReference type="PANTHER" id="PTHR10520">
    <property type="entry name" value="TRIFUNCTIONAL PURINE BIOSYNTHETIC PROTEIN ADENOSINE-3-RELATED"/>
    <property type="match status" value="1"/>
</dbReference>
<evidence type="ECO:0000256" key="11">
    <source>
        <dbReference type="ARBA" id="ARBA00033093"/>
    </source>
</evidence>
<accession>A0A1U7JE46</accession>
<dbReference type="GO" id="GO:0005524">
    <property type="term" value="F:ATP binding"/>
    <property type="evidence" value="ECO:0007669"/>
    <property type="project" value="UniProtKB-KW"/>
</dbReference>
<dbReference type="AlphaFoldDB" id="A0A1U7JE46"/>
<dbReference type="NCBIfam" id="TIGR00878">
    <property type="entry name" value="purM"/>
    <property type="match status" value="1"/>
</dbReference>
<evidence type="ECO:0000256" key="2">
    <source>
        <dbReference type="ARBA" id="ARBA00010280"/>
    </source>
</evidence>
<proteinExistence type="inferred from homology"/>
<keyword evidence="6 13" id="KW-0547">Nucleotide-binding</keyword>
<reference evidence="16 17" key="1">
    <citation type="submission" date="2016-03" db="EMBL/GenBank/DDBJ databases">
        <title>Genome sequence of Nesiotobacter sp. nov., a moderately halophilic alphaproteobacterium isolated from the Yellow Sea, China.</title>
        <authorList>
            <person name="Zhang G."/>
            <person name="Zhang R."/>
        </authorList>
    </citation>
    <scope>NUCLEOTIDE SEQUENCE [LARGE SCALE GENOMIC DNA]</scope>
    <source>
        <strain evidence="16 17">WB1-6</strain>
    </source>
</reference>
<evidence type="ECO:0000259" key="15">
    <source>
        <dbReference type="Pfam" id="PF02769"/>
    </source>
</evidence>
<dbReference type="GO" id="GO:0005829">
    <property type="term" value="C:cytosol"/>
    <property type="evidence" value="ECO:0007669"/>
    <property type="project" value="TreeGrafter"/>
</dbReference>